<reference evidence="1 2" key="1">
    <citation type="journal article" date="2016" name="Nat. Commun.">
        <title>Ectomycorrhizal ecology is imprinted in the genome of the dominant symbiotic fungus Cenococcum geophilum.</title>
        <authorList>
            <consortium name="DOE Joint Genome Institute"/>
            <person name="Peter M."/>
            <person name="Kohler A."/>
            <person name="Ohm R.A."/>
            <person name="Kuo A."/>
            <person name="Krutzmann J."/>
            <person name="Morin E."/>
            <person name="Arend M."/>
            <person name="Barry K.W."/>
            <person name="Binder M."/>
            <person name="Choi C."/>
            <person name="Clum A."/>
            <person name="Copeland A."/>
            <person name="Grisel N."/>
            <person name="Haridas S."/>
            <person name="Kipfer T."/>
            <person name="LaButti K."/>
            <person name="Lindquist E."/>
            <person name="Lipzen A."/>
            <person name="Maire R."/>
            <person name="Meier B."/>
            <person name="Mihaltcheva S."/>
            <person name="Molinier V."/>
            <person name="Murat C."/>
            <person name="Poggeler S."/>
            <person name="Quandt C.A."/>
            <person name="Sperisen C."/>
            <person name="Tritt A."/>
            <person name="Tisserant E."/>
            <person name="Crous P.W."/>
            <person name="Henrissat B."/>
            <person name="Nehls U."/>
            <person name="Egli S."/>
            <person name="Spatafora J.W."/>
            <person name="Grigoriev I.V."/>
            <person name="Martin F.M."/>
        </authorList>
    </citation>
    <scope>NUCLEOTIDE SEQUENCE [LARGE SCALE GENOMIC DNA]</scope>
    <source>
        <strain evidence="1 2">1.58</strain>
    </source>
</reference>
<organism evidence="1 2">
    <name type="scientific">Cenococcum geophilum 1.58</name>
    <dbReference type="NCBI Taxonomy" id="794803"/>
    <lineage>
        <taxon>Eukaryota</taxon>
        <taxon>Fungi</taxon>
        <taxon>Dikarya</taxon>
        <taxon>Ascomycota</taxon>
        <taxon>Pezizomycotina</taxon>
        <taxon>Dothideomycetes</taxon>
        <taxon>Pleosporomycetidae</taxon>
        <taxon>Gloniales</taxon>
        <taxon>Gloniaceae</taxon>
        <taxon>Cenococcum</taxon>
    </lineage>
</organism>
<dbReference type="EMBL" id="KV748375">
    <property type="protein sequence ID" value="OCK86498.1"/>
    <property type="molecule type" value="Genomic_DNA"/>
</dbReference>
<feature type="non-terminal residue" evidence="1">
    <location>
        <position position="1"/>
    </location>
</feature>
<sequence length="108" mass="12533">RQQDEIRQVRSRDVEIRTRQQKEIHKLRALLKKTQAPPASPSSLTKAKEPRQPSSYKPPQSRTCKKHLPDCQPFQCTKYGSTFPSNTTLHKHIRGCRRTKDVNGKIED</sequence>
<accession>A0ACC8EJV4</accession>
<name>A0ACC8EJV4_9PEZI</name>
<evidence type="ECO:0000313" key="1">
    <source>
        <dbReference type="EMBL" id="OCK86498.1"/>
    </source>
</evidence>
<dbReference type="Proteomes" id="UP000250078">
    <property type="component" value="Unassembled WGS sequence"/>
</dbReference>
<gene>
    <name evidence="1" type="ORF">K441DRAFT_672297</name>
</gene>
<evidence type="ECO:0000313" key="2">
    <source>
        <dbReference type="Proteomes" id="UP000250078"/>
    </source>
</evidence>
<protein>
    <submittedName>
        <fullName evidence="1">Uncharacterized protein</fullName>
    </submittedName>
</protein>
<proteinExistence type="predicted"/>
<keyword evidence="2" id="KW-1185">Reference proteome</keyword>